<evidence type="ECO:0000256" key="2">
    <source>
        <dbReference type="ARBA" id="ARBA00022679"/>
    </source>
</evidence>
<gene>
    <name evidence="3" type="ORF">QRD43_12960</name>
</gene>
<comment type="caution">
    <text evidence="3">The sequence shown here is derived from an EMBL/GenBank/DDBJ whole genome shotgun (WGS) entry which is preliminary data.</text>
</comment>
<dbReference type="PANTHER" id="PTHR13090">
    <property type="entry name" value="ARGININE-HYDROXYLASE NDUFAF5, MITOCHONDRIAL"/>
    <property type="match status" value="1"/>
</dbReference>
<evidence type="ECO:0000256" key="1">
    <source>
        <dbReference type="ARBA" id="ARBA00022603"/>
    </source>
</evidence>
<evidence type="ECO:0000313" key="4">
    <source>
        <dbReference type="Proteomes" id="UP001238603"/>
    </source>
</evidence>
<accession>A0ABT7LKM7</accession>
<name>A0ABT7LKM7_9BURK</name>
<keyword evidence="4" id="KW-1185">Reference proteome</keyword>
<proteinExistence type="predicted"/>
<evidence type="ECO:0000313" key="3">
    <source>
        <dbReference type="EMBL" id="MDL5032817.1"/>
    </source>
</evidence>
<protein>
    <submittedName>
        <fullName evidence="3">Biotin synthase</fullName>
    </submittedName>
</protein>
<dbReference type="InterPro" id="IPR029063">
    <property type="entry name" value="SAM-dependent_MTases_sf"/>
</dbReference>
<organism evidence="3 4">
    <name type="scientific">Roseateles subflavus</name>
    <dbReference type="NCBI Taxonomy" id="3053353"/>
    <lineage>
        <taxon>Bacteria</taxon>
        <taxon>Pseudomonadati</taxon>
        <taxon>Pseudomonadota</taxon>
        <taxon>Betaproteobacteria</taxon>
        <taxon>Burkholderiales</taxon>
        <taxon>Sphaerotilaceae</taxon>
        <taxon>Roseateles</taxon>
    </lineage>
</organism>
<dbReference type="RefSeq" id="WP_285982890.1">
    <property type="nucleotide sequence ID" value="NZ_JASVDS010000003.1"/>
</dbReference>
<dbReference type="PANTHER" id="PTHR13090:SF1">
    <property type="entry name" value="ARGININE-HYDROXYLASE NDUFAF5, MITOCHONDRIAL"/>
    <property type="match status" value="1"/>
</dbReference>
<dbReference type="InterPro" id="IPR050602">
    <property type="entry name" value="Malonyl-ACP_OMT"/>
</dbReference>
<dbReference type="Proteomes" id="UP001238603">
    <property type="component" value="Unassembled WGS sequence"/>
</dbReference>
<sequence length="297" mass="33215">MNDSARSVPHQVDALALQHQLSRLARRDAAPWLHAEVARRMAERLDFIKLKPSDYLDWAPGLGDSQAALAAAYPEARAWWLEPTPALRERAAARLHQPWWKKMLGGARPQLAQGGEPVQMLWANMALHAAPDKPDLLKTWHQLLAVDGFLMFSCLGPDSFVELVRLYEAEGWGRPLPAWVDMHDLGDMMVEAGFADPVMDQERLRLTWADPAKLLADLHALGGNVAPGRFAGLRTPRWRDRLLVALDGMRGPDGLIALSVELVYGHAFKPVPRPRMSGETRVSLDDMRSMVRRPGKD</sequence>
<keyword evidence="2" id="KW-0808">Transferase</keyword>
<dbReference type="EMBL" id="JASVDS010000003">
    <property type="protein sequence ID" value="MDL5032817.1"/>
    <property type="molecule type" value="Genomic_DNA"/>
</dbReference>
<dbReference type="Gene3D" id="3.40.50.150">
    <property type="entry name" value="Vaccinia Virus protein VP39"/>
    <property type="match status" value="1"/>
</dbReference>
<keyword evidence="1" id="KW-0489">Methyltransferase</keyword>
<reference evidence="3 4" key="1">
    <citation type="submission" date="2023-06" db="EMBL/GenBank/DDBJ databases">
        <title>Pelomonas sp. APW6 16S ribosomal RNA gene genome sequencing and assembly.</title>
        <authorList>
            <person name="Woo H."/>
        </authorList>
    </citation>
    <scope>NUCLEOTIDE SEQUENCE [LARGE SCALE GENOMIC DNA]</scope>
    <source>
        <strain evidence="3 4">APW6</strain>
    </source>
</reference>
<dbReference type="SUPFAM" id="SSF53335">
    <property type="entry name" value="S-adenosyl-L-methionine-dependent methyltransferases"/>
    <property type="match status" value="1"/>
</dbReference>